<accession>A0A392V593</accession>
<evidence type="ECO:0000256" key="1">
    <source>
        <dbReference type="SAM" id="MobiDB-lite"/>
    </source>
</evidence>
<proteinExistence type="predicted"/>
<feature type="compositionally biased region" description="Polar residues" evidence="1">
    <location>
        <begin position="44"/>
        <end position="58"/>
    </location>
</feature>
<name>A0A392V593_9FABA</name>
<feature type="region of interest" description="Disordered" evidence="1">
    <location>
        <begin position="44"/>
        <end position="64"/>
    </location>
</feature>
<protein>
    <submittedName>
        <fullName evidence="2">Uncharacterized protein</fullName>
    </submittedName>
</protein>
<organism evidence="2 3">
    <name type="scientific">Trifolium medium</name>
    <dbReference type="NCBI Taxonomy" id="97028"/>
    <lineage>
        <taxon>Eukaryota</taxon>
        <taxon>Viridiplantae</taxon>
        <taxon>Streptophyta</taxon>
        <taxon>Embryophyta</taxon>
        <taxon>Tracheophyta</taxon>
        <taxon>Spermatophyta</taxon>
        <taxon>Magnoliopsida</taxon>
        <taxon>eudicotyledons</taxon>
        <taxon>Gunneridae</taxon>
        <taxon>Pentapetalae</taxon>
        <taxon>rosids</taxon>
        <taxon>fabids</taxon>
        <taxon>Fabales</taxon>
        <taxon>Fabaceae</taxon>
        <taxon>Papilionoideae</taxon>
        <taxon>50 kb inversion clade</taxon>
        <taxon>NPAAA clade</taxon>
        <taxon>Hologalegina</taxon>
        <taxon>IRL clade</taxon>
        <taxon>Trifolieae</taxon>
        <taxon>Trifolium</taxon>
    </lineage>
</organism>
<feature type="compositionally biased region" description="Polar residues" evidence="1">
    <location>
        <begin position="1"/>
        <end position="23"/>
    </location>
</feature>
<reference evidence="2 3" key="1">
    <citation type="journal article" date="2018" name="Front. Plant Sci.">
        <title>Red Clover (Trifolium pratense) and Zigzag Clover (T. medium) - A Picture of Genomic Similarities and Differences.</title>
        <authorList>
            <person name="Dluhosova J."/>
            <person name="Istvanek J."/>
            <person name="Nedelnik J."/>
            <person name="Repkova J."/>
        </authorList>
    </citation>
    <scope>NUCLEOTIDE SEQUENCE [LARGE SCALE GENOMIC DNA]</scope>
    <source>
        <strain evidence="3">cv. 10/8</strain>
        <tissue evidence="2">Leaf</tissue>
    </source>
</reference>
<evidence type="ECO:0000313" key="2">
    <source>
        <dbReference type="EMBL" id="MCI82583.1"/>
    </source>
</evidence>
<keyword evidence="3" id="KW-1185">Reference proteome</keyword>
<dbReference type="EMBL" id="LXQA011046998">
    <property type="protein sequence ID" value="MCI82583.1"/>
    <property type="molecule type" value="Genomic_DNA"/>
</dbReference>
<comment type="caution">
    <text evidence="2">The sequence shown here is derived from an EMBL/GenBank/DDBJ whole genome shotgun (WGS) entry which is preliminary data.</text>
</comment>
<dbReference type="Proteomes" id="UP000265520">
    <property type="component" value="Unassembled WGS sequence"/>
</dbReference>
<feature type="non-terminal residue" evidence="2">
    <location>
        <position position="64"/>
    </location>
</feature>
<sequence length="64" mass="6833">MAGSRTTRSKTTATDNPSSSNIHNVEITPASILTLIPDENTIQSSLEPTTQPHGNVNNAFALIR</sequence>
<evidence type="ECO:0000313" key="3">
    <source>
        <dbReference type="Proteomes" id="UP000265520"/>
    </source>
</evidence>
<dbReference type="AlphaFoldDB" id="A0A392V593"/>
<feature type="region of interest" description="Disordered" evidence="1">
    <location>
        <begin position="1"/>
        <end position="27"/>
    </location>
</feature>